<dbReference type="InterPro" id="IPR005674">
    <property type="entry name" value="CocE/Ser_esterase"/>
</dbReference>
<feature type="region of interest" description="Disordered" evidence="2">
    <location>
        <begin position="738"/>
        <end position="758"/>
    </location>
</feature>
<dbReference type="InterPro" id="IPR000383">
    <property type="entry name" value="Xaa-Pro-like_dom"/>
</dbReference>
<dbReference type="InterPro" id="IPR029058">
    <property type="entry name" value="AB_hydrolase_fold"/>
</dbReference>
<sequence length="758" mass="84177">MILSRLRWVAFAGLLACCIGWAAPPGQAATDAAAALIPRYEGASQPDDLVTLYRLQLSAGRYGAAEATLEKLSDLYRSVEPRRVPALVPWQLFARAKGHEAHGQAPGEALAQAFNELVASLPDDRIARILPAFQVDLDALQAEEAKQARACPDPATARCAAPEALIAARAATAAWRFLMPASETLLKAELERRFSMQRVLIPTPDGARIDALLVRQRHLEGARLTALLNFTIYARDDWALDDAVQMAGRGYMGVVAFTRGKGRGSSPGPVVPYVQDGRDADTVIDWLSKQAWSDGRVGMFSGSYNGFTQWAAAKHRPPALKALATHATNAPGIDTPMQGGVFQSFIYPWPLYTATGKWLDDQTYGDRDRWERLQRQWYRSGAPYRDLDRIDGTPNPVFDAWLDHPDYDRYWQQLIPYGREFAAIDIPVLVQTGYYDGGMVGALYYLEQHYRYRPDADHRLLVGPYHHIAMQTGVLASINGEQVDQAALIDLQEVRLDWFDHVFRGAPLPDLLRDRINFQVMGANTWRHVATLGAMATERRRLYLSGTRDADGLLFSALPVGQVAPTLSVDFKDRRDADLSLPRGVPDTRNALVFRTERLREPLEIDGLFQATLQLVTNKEDFDLQVDFYEQTPEGRYLDLASYLGRASYMQDRTRRHLLRPGRTQVLSFQSQTLTARLLAPGSRIVAVVGVPKRPYVQINYGTGGAVSDESIADAGRPLRIRLMPQSYFELGVREKPADLAPGSATGPASVASDGMRD</sequence>
<evidence type="ECO:0000313" key="5">
    <source>
        <dbReference type="EMBL" id="TAA27425.1"/>
    </source>
</evidence>
<protein>
    <submittedName>
        <fullName evidence="5">CocE/NonD family hydrolase</fullName>
    </submittedName>
</protein>
<accession>A0A4Q8LFE4</accession>
<gene>
    <name evidence="5" type="ORF">EA661_15005</name>
</gene>
<feature type="domain" description="Xaa-Pro dipeptidyl-peptidase C-terminal" evidence="4">
    <location>
        <begin position="496"/>
        <end position="722"/>
    </location>
</feature>
<dbReference type="SUPFAM" id="SSF49785">
    <property type="entry name" value="Galactose-binding domain-like"/>
    <property type="match status" value="1"/>
</dbReference>
<proteinExistence type="predicted"/>
<evidence type="ECO:0000256" key="2">
    <source>
        <dbReference type="SAM" id="MobiDB-lite"/>
    </source>
</evidence>
<dbReference type="Gene3D" id="3.40.50.1820">
    <property type="entry name" value="alpha/beta hydrolase"/>
    <property type="match status" value="1"/>
</dbReference>
<dbReference type="AlphaFoldDB" id="A0A4Q8LFE4"/>
<dbReference type="InterPro" id="IPR013736">
    <property type="entry name" value="Xaa-Pro_dipept_C"/>
</dbReference>
<dbReference type="Proteomes" id="UP000291286">
    <property type="component" value="Unassembled WGS sequence"/>
</dbReference>
<dbReference type="NCBIfam" id="TIGR00976">
    <property type="entry name" value="CocE_NonD"/>
    <property type="match status" value="1"/>
</dbReference>
<evidence type="ECO:0000313" key="6">
    <source>
        <dbReference type="Proteomes" id="UP000291286"/>
    </source>
</evidence>
<evidence type="ECO:0000256" key="3">
    <source>
        <dbReference type="SAM" id="SignalP"/>
    </source>
</evidence>
<name>A0A4Q8LFE4_9GAMM</name>
<dbReference type="RefSeq" id="WP_130520133.1">
    <property type="nucleotide sequence ID" value="NZ_SHMA01000001.1"/>
</dbReference>
<evidence type="ECO:0000259" key="4">
    <source>
        <dbReference type="SMART" id="SM00939"/>
    </source>
</evidence>
<organism evidence="5 6">
    <name type="scientific">Pseudoxanthomonas winnipegensis</name>
    <dbReference type="NCBI Taxonomy" id="2480810"/>
    <lineage>
        <taxon>Bacteria</taxon>
        <taxon>Pseudomonadati</taxon>
        <taxon>Pseudomonadota</taxon>
        <taxon>Gammaproteobacteria</taxon>
        <taxon>Lysobacterales</taxon>
        <taxon>Lysobacteraceae</taxon>
        <taxon>Pseudoxanthomonas</taxon>
    </lineage>
</organism>
<dbReference type="Pfam" id="PF08530">
    <property type="entry name" value="PepX_C"/>
    <property type="match status" value="1"/>
</dbReference>
<dbReference type="Pfam" id="PF02129">
    <property type="entry name" value="Peptidase_S15"/>
    <property type="match status" value="1"/>
</dbReference>
<dbReference type="EMBL" id="SHMB01000006">
    <property type="protein sequence ID" value="TAA27425.1"/>
    <property type="molecule type" value="Genomic_DNA"/>
</dbReference>
<keyword evidence="3" id="KW-0732">Signal</keyword>
<dbReference type="GO" id="GO:0008239">
    <property type="term" value="F:dipeptidyl-peptidase activity"/>
    <property type="evidence" value="ECO:0007669"/>
    <property type="project" value="InterPro"/>
</dbReference>
<dbReference type="SUPFAM" id="SSF53474">
    <property type="entry name" value="alpha/beta-Hydrolases"/>
    <property type="match status" value="1"/>
</dbReference>
<feature type="chain" id="PRO_5020804661" evidence="3">
    <location>
        <begin position="23"/>
        <end position="758"/>
    </location>
</feature>
<dbReference type="SMART" id="SM00939">
    <property type="entry name" value="PepX_C"/>
    <property type="match status" value="1"/>
</dbReference>
<reference evidence="5 6" key="1">
    <citation type="submission" date="2019-02" db="EMBL/GenBank/DDBJ databases">
        <title>WGS of Pseudoxanthomonas species novum from clinical isolates.</title>
        <authorList>
            <person name="Bernier A.-M."/>
            <person name="Bernard K."/>
            <person name="Vachon A."/>
        </authorList>
    </citation>
    <scope>NUCLEOTIDE SEQUENCE [LARGE SCALE GENOMIC DNA]</scope>
    <source>
        <strain evidence="5 6">NML171202</strain>
    </source>
</reference>
<dbReference type="Gene3D" id="2.60.120.260">
    <property type="entry name" value="Galactose-binding domain-like"/>
    <property type="match status" value="1"/>
</dbReference>
<feature type="signal peptide" evidence="3">
    <location>
        <begin position="1"/>
        <end position="22"/>
    </location>
</feature>
<dbReference type="Gene3D" id="1.10.3020.10">
    <property type="entry name" value="alpha-amino acid ester hydrolase ( Helical cap domain)"/>
    <property type="match status" value="1"/>
</dbReference>
<comment type="caution">
    <text evidence="5">The sequence shown here is derived from an EMBL/GenBank/DDBJ whole genome shotgun (WGS) entry which is preliminary data.</text>
</comment>
<keyword evidence="1 5" id="KW-0378">Hydrolase</keyword>
<dbReference type="InterPro" id="IPR008979">
    <property type="entry name" value="Galactose-bd-like_sf"/>
</dbReference>
<evidence type="ECO:0000256" key="1">
    <source>
        <dbReference type="ARBA" id="ARBA00022801"/>
    </source>
</evidence>